<evidence type="ECO:0000313" key="3">
    <source>
        <dbReference type="RefSeq" id="XP_015868913.1"/>
    </source>
</evidence>
<dbReference type="Proteomes" id="UP001652623">
    <property type="component" value="Chromosome 1"/>
</dbReference>
<dbReference type="InParanoid" id="A0A6P3Z456"/>
<name>A0A6P3Z456_ZIZJJ</name>
<dbReference type="RefSeq" id="XP_015868913.1">
    <property type="nucleotide sequence ID" value="XM_016013427.4"/>
</dbReference>
<reference evidence="2" key="1">
    <citation type="submission" date="2025-05" db="UniProtKB">
        <authorList>
            <consortium name="RefSeq"/>
        </authorList>
    </citation>
    <scope>NUCLEOTIDE SEQUENCE [LARGE SCALE GENOMIC DNA]</scope>
</reference>
<sequence>MKGSLLPWFLFISYVISSMALSSSSNSEDQDFDPSKPIMQGIQNQELNRTMGLYREGDNGREYNGKHTRFESIKAQRGKGSYGGANIVHRGPNEKSAASLIARPPLFITMIFTFLACKLHSDSCFSLPSVSLRCP</sequence>
<protein>
    <submittedName>
        <fullName evidence="3">Uncharacterized protein LOC107406315</fullName>
    </submittedName>
</protein>
<accession>A0A6P3Z456</accession>
<feature type="signal peptide" evidence="1">
    <location>
        <begin position="1"/>
        <end position="20"/>
    </location>
</feature>
<keyword evidence="2" id="KW-1185">Reference proteome</keyword>
<keyword evidence="1" id="KW-0732">Signal</keyword>
<feature type="chain" id="PRO_5027828445" evidence="1">
    <location>
        <begin position="21"/>
        <end position="135"/>
    </location>
</feature>
<dbReference type="KEGG" id="zju:107406315"/>
<gene>
    <name evidence="3" type="primary">LOC107406315</name>
</gene>
<proteinExistence type="predicted"/>
<evidence type="ECO:0000256" key="1">
    <source>
        <dbReference type="SAM" id="SignalP"/>
    </source>
</evidence>
<organism evidence="2 3">
    <name type="scientific">Ziziphus jujuba</name>
    <name type="common">Chinese jujube</name>
    <name type="synonym">Ziziphus sativa</name>
    <dbReference type="NCBI Taxonomy" id="326968"/>
    <lineage>
        <taxon>Eukaryota</taxon>
        <taxon>Viridiplantae</taxon>
        <taxon>Streptophyta</taxon>
        <taxon>Embryophyta</taxon>
        <taxon>Tracheophyta</taxon>
        <taxon>Spermatophyta</taxon>
        <taxon>Magnoliopsida</taxon>
        <taxon>eudicotyledons</taxon>
        <taxon>Gunneridae</taxon>
        <taxon>Pentapetalae</taxon>
        <taxon>rosids</taxon>
        <taxon>fabids</taxon>
        <taxon>Rosales</taxon>
        <taxon>Rhamnaceae</taxon>
        <taxon>Paliureae</taxon>
        <taxon>Ziziphus</taxon>
    </lineage>
</organism>
<evidence type="ECO:0000313" key="2">
    <source>
        <dbReference type="Proteomes" id="UP001652623"/>
    </source>
</evidence>
<dbReference type="AlphaFoldDB" id="A0A6P3Z456"/>
<reference evidence="3" key="2">
    <citation type="submission" date="2025-08" db="UniProtKB">
        <authorList>
            <consortium name="RefSeq"/>
        </authorList>
    </citation>
    <scope>IDENTIFICATION</scope>
    <source>
        <tissue evidence="3">Seedling</tissue>
    </source>
</reference>
<dbReference type="GeneID" id="107406315"/>